<feature type="region of interest" description="Disordered" evidence="2">
    <location>
        <begin position="263"/>
        <end position="293"/>
    </location>
</feature>
<dbReference type="AlphaFoldDB" id="A0A6P8I1Q3"/>
<keyword evidence="4" id="KW-1185">Reference proteome</keyword>
<feature type="transmembrane region" description="Helical" evidence="3">
    <location>
        <begin position="313"/>
        <end position="333"/>
    </location>
</feature>
<dbReference type="InterPro" id="IPR036259">
    <property type="entry name" value="MFS_trans_sf"/>
</dbReference>
<protein>
    <submittedName>
        <fullName evidence="5">Major facilitator superfamily domain-containing protein 12-like</fullName>
    </submittedName>
</protein>
<feature type="compositionally biased region" description="Basic and acidic residues" evidence="2">
    <location>
        <begin position="263"/>
        <end position="282"/>
    </location>
</feature>
<dbReference type="InParanoid" id="A0A6P8I1Q3"/>
<feature type="transmembrane region" description="Helical" evidence="3">
    <location>
        <begin position="236"/>
        <end position="253"/>
    </location>
</feature>
<dbReference type="KEGG" id="aten:116297585"/>
<proteinExistence type="inferred from homology"/>
<feature type="transmembrane region" description="Helical" evidence="3">
    <location>
        <begin position="117"/>
        <end position="135"/>
    </location>
</feature>
<evidence type="ECO:0000313" key="4">
    <source>
        <dbReference type="Proteomes" id="UP000515163"/>
    </source>
</evidence>
<dbReference type="RefSeq" id="XP_031561703.1">
    <property type="nucleotide sequence ID" value="XM_031705843.1"/>
</dbReference>
<dbReference type="InterPro" id="IPR039672">
    <property type="entry name" value="MFS_2"/>
</dbReference>
<feature type="transmembrane region" description="Helical" evidence="3">
    <location>
        <begin position="475"/>
        <end position="499"/>
    </location>
</feature>
<gene>
    <name evidence="5" type="primary">LOC116297585</name>
</gene>
<feature type="transmembrane region" description="Helical" evidence="3">
    <location>
        <begin position="370"/>
        <end position="391"/>
    </location>
</feature>
<dbReference type="GO" id="GO:0005886">
    <property type="term" value="C:plasma membrane"/>
    <property type="evidence" value="ECO:0007669"/>
    <property type="project" value="TreeGrafter"/>
</dbReference>
<evidence type="ECO:0000313" key="5">
    <source>
        <dbReference type="RefSeq" id="XP_031561703.1"/>
    </source>
</evidence>
<accession>A0A6P8I1Q3</accession>
<name>A0A6P8I1Q3_ACTTE</name>
<dbReference type="SUPFAM" id="SSF103473">
    <property type="entry name" value="MFS general substrate transporter"/>
    <property type="match status" value="1"/>
</dbReference>
<evidence type="ECO:0000256" key="3">
    <source>
        <dbReference type="SAM" id="Phobius"/>
    </source>
</evidence>
<dbReference type="GeneID" id="116297585"/>
<feature type="transmembrane region" description="Helical" evidence="3">
    <location>
        <begin position="397"/>
        <end position="417"/>
    </location>
</feature>
<feature type="compositionally biased region" description="Polar residues" evidence="2">
    <location>
        <begin position="283"/>
        <end position="292"/>
    </location>
</feature>
<dbReference type="Proteomes" id="UP000515163">
    <property type="component" value="Unplaced"/>
</dbReference>
<comment type="similarity">
    <text evidence="1">Belongs to the major facilitator superfamily.</text>
</comment>
<dbReference type="OrthoDB" id="10341719at2759"/>
<evidence type="ECO:0000256" key="2">
    <source>
        <dbReference type="SAM" id="MobiDB-lite"/>
    </source>
</evidence>
<dbReference type="PANTHER" id="PTHR11328">
    <property type="entry name" value="MAJOR FACILITATOR SUPERFAMILY DOMAIN-CONTAINING PROTEIN"/>
    <property type="match status" value="1"/>
</dbReference>
<feature type="transmembrane region" description="Helical" evidence="3">
    <location>
        <begin position="198"/>
        <end position="216"/>
    </location>
</feature>
<feature type="compositionally biased region" description="Basic and acidic residues" evidence="2">
    <location>
        <begin position="7"/>
        <end position="21"/>
    </location>
</feature>
<keyword evidence="3" id="KW-1133">Transmembrane helix</keyword>
<sequence length="546" mass="61695">MEIPESIPKEAEDTTSSDERNTSPIRCKRKHLFTTWIHRSTPYVLQELTFTAWQSYSFLFFRLVVGMNASGFGWIYLVSQLTKVVVLSNGCSQRSTASTSGAARKCTLRCCRGLKNATHILASIGILFFWPLIFAPCLTCSEDVSETFVIFAYGFPILVFSCCWAALELTKNSPNFDFSLRSELQSPEKRFMSLLRSFTHKSTLGLLLHLVTWIVLTNGKGEHISPASQGAFANQTLFILIVGFCATVLYYITSYKTSKRIRKESDKNNEVEQRENHAEESRPTSTSAQSSIDQDRVGQWKLHFQDMNYMRSVFVYILSSNASVVTMLLLPVYLIESIHCNKLAVAYFSAVVFGGWSLALVILEKLLSIFGCKVLFCASSIMMFGSSVWFYTQSSSLNYLLYFPALTFGYSACVMMITSQTMFFTSSSYPSLYLIGADDFTKTLNEVFNGFVVFAIMQTFPQGHRSQSSQESGEFLRLVIFLVPAIQSAVSFVQVFFYAHIPNENCQKIQYNKTLQQRLALQDSSRNVVIKPEDLEILEDLPSTKL</sequence>
<reference evidence="5" key="1">
    <citation type="submission" date="2025-08" db="UniProtKB">
        <authorList>
            <consortium name="RefSeq"/>
        </authorList>
    </citation>
    <scope>IDENTIFICATION</scope>
    <source>
        <tissue evidence="5">Tentacle</tissue>
    </source>
</reference>
<keyword evidence="3" id="KW-0472">Membrane</keyword>
<dbReference type="PANTHER" id="PTHR11328:SF28">
    <property type="entry name" value="MAJOR FACILITATOR SUPERFAMILY DOMAIN-CONTAINING PROTEIN 12"/>
    <property type="match status" value="1"/>
</dbReference>
<dbReference type="GO" id="GO:0008643">
    <property type="term" value="P:carbohydrate transport"/>
    <property type="evidence" value="ECO:0007669"/>
    <property type="project" value="InterPro"/>
</dbReference>
<feature type="transmembrane region" description="Helical" evidence="3">
    <location>
        <begin position="147"/>
        <end position="167"/>
    </location>
</feature>
<feature type="transmembrane region" description="Helical" evidence="3">
    <location>
        <begin position="59"/>
        <end position="78"/>
    </location>
</feature>
<feature type="transmembrane region" description="Helical" evidence="3">
    <location>
        <begin position="345"/>
        <end position="363"/>
    </location>
</feature>
<evidence type="ECO:0000256" key="1">
    <source>
        <dbReference type="ARBA" id="ARBA00008335"/>
    </source>
</evidence>
<keyword evidence="3" id="KW-0812">Transmembrane</keyword>
<organism evidence="4 5">
    <name type="scientific">Actinia tenebrosa</name>
    <name type="common">Australian red waratah sea anemone</name>
    <dbReference type="NCBI Taxonomy" id="6105"/>
    <lineage>
        <taxon>Eukaryota</taxon>
        <taxon>Metazoa</taxon>
        <taxon>Cnidaria</taxon>
        <taxon>Anthozoa</taxon>
        <taxon>Hexacorallia</taxon>
        <taxon>Actiniaria</taxon>
        <taxon>Actiniidae</taxon>
        <taxon>Actinia</taxon>
    </lineage>
</organism>
<feature type="region of interest" description="Disordered" evidence="2">
    <location>
        <begin position="1"/>
        <end position="22"/>
    </location>
</feature>
<dbReference type="GO" id="GO:0015293">
    <property type="term" value="F:symporter activity"/>
    <property type="evidence" value="ECO:0007669"/>
    <property type="project" value="InterPro"/>
</dbReference>